<proteinExistence type="predicted"/>
<reference evidence="1" key="3">
    <citation type="submission" date="2025-09" db="UniProtKB">
        <authorList>
            <consortium name="Ensembl"/>
        </authorList>
    </citation>
    <scope>IDENTIFICATION</scope>
</reference>
<sequence length="163" mass="18396">MSIESVMPSNDLIFCHPLLLPSSVSLNIRVFSNESALPIRCPKYWSFSFSISPSNEHSGLISFRMDWLDLLAVQGTLKSLLQHHSSKASILQRSIAFFIVQRSHPYTTSGKTIALTRRTLVSKVMSLLLNMLSRLVITFLPRSKHLLISWLQSPSAVFLEPLK</sequence>
<organism evidence="1">
    <name type="scientific">Ovis aries</name>
    <name type="common">Sheep</name>
    <dbReference type="NCBI Taxonomy" id="9940"/>
    <lineage>
        <taxon>Eukaryota</taxon>
        <taxon>Metazoa</taxon>
        <taxon>Chordata</taxon>
        <taxon>Craniata</taxon>
        <taxon>Vertebrata</taxon>
        <taxon>Euteleostomi</taxon>
        <taxon>Mammalia</taxon>
        <taxon>Eutheria</taxon>
        <taxon>Laurasiatheria</taxon>
        <taxon>Artiodactyla</taxon>
        <taxon>Ruminantia</taxon>
        <taxon>Pecora</taxon>
        <taxon>Bovidae</taxon>
        <taxon>Caprinae</taxon>
        <taxon>Ovis</taxon>
    </lineage>
</organism>
<dbReference type="Ensembl" id="ENSOART00020050429.1">
    <property type="protein sequence ID" value="ENSOARP00020056076.1"/>
    <property type="gene ID" value="ENSOARG00020038891.1"/>
</dbReference>
<protein>
    <submittedName>
        <fullName evidence="1">Uncharacterized protein</fullName>
    </submittedName>
</protein>
<reference evidence="1" key="1">
    <citation type="submission" date="2020-11" db="EMBL/GenBank/DDBJ databases">
        <authorList>
            <person name="Davenport K.M."/>
            <person name="Bickhart D.M."/>
            <person name="Smith T.P.L."/>
            <person name="Murdoch B.M."/>
            <person name="Rosen B.D."/>
        </authorList>
    </citation>
    <scope>NUCLEOTIDE SEQUENCE [LARGE SCALE GENOMIC DNA]</scope>
    <source>
        <strain evidence="1">OAR_USU_Benz2616</strain>
    </source>
</reference>
<reference evidence="1" key="2">
    <citation type="submission" date="2025-08" db="UniProtKB">
        <authorList>
            <consortium name="Ensembl"/>
        </authorList>
    </citation>
    <scope>IDENTIFICATION</scope>
</reference>
<name>A0AC11EB70_SHEEP</name>
<accession>A0AC11EB70</accession>
<evidence type="ECO:0000313" key="1">
    <source>
        <dbReference type="Ensembl" id="ENSOARP00020056076.1"/>
    </source>
</evidence>